<organism evidence="9 10">
    <name type="scientific">Aestuariispira insulae</name>
    <dbReference type="NCBI Taxonomy" id="1461337"/>
    <lineage>
        <taxon>Bacteria</taxon>
        <taxon>Pseudomonadati</taxon>
        <taxon>Pseudomonadota</taxon>
        <taxon>Alphaproteobacteria</taxon>
        <taxon>Rhodospirillales</taxon>
        <taxon>Kiloniellaceae</taxon>
        <taxon>Aestuariispira</taxon>
    </lineage>
</organism>
<comment type="similarity">
    <text evidence="6">Belongs to the class IV-like SAM-binding methyltransferase superfamily. RNA methyltransferase TrmH family. TrmL subfamily.</text>
</comment>
<gene>
    <name evidence="6" type="primary">trmL</name>
    <name evidence="9" type="ORF">DFP90_107138</name>
</gene>
<reference evidence="9 10" key="1">
    <citation type="submission" date="2018-07" db="EMBL/GenBank/DDBJ databases">
        <title>Genomic Encyclopedia of Type Strains, Phase III (KMG-III): the genomes of soil and plant-associated and newly described type strains.</title>
        <authorList>
            <person name="Whitman W."/>
        </authorList>
    </citation>
    <scope>NUCLEOTIDE SEQUENCE [LARGE SCALE GENOMIC DNA]</scope>
    <source>
        <strain evidence="9 10">CECT 8488</strain>
    </source>
</reference>
<dbReference type="RefSeq" id="WP_115937578.1">
    <property type="nucleotide sequence ID" value="NZ_QRDW01000007.1"/>
</dbReference>
<feature type="binding site" evidence="6 7">
    <location>
        <position position="131"/>
    </location>
    <ligand>
        <name>S-adenosyl-L-methionine</name>
        <dbReference type="ChEBI" id="CHEBI:59789"/>
    </ligand>
</feature>
<dbReference type="GO" id="GO:0005737">
    <property type="term" value="C:cytoplasm"/>
    <property type="evidence" value="ECO:0007669"/>
    <property type="project" value="UniProtKB-SubCell"/>
</dbReference>
<evidence type="ECO:0000256" key="5">
    <source>
        <dbReference type="ARBA" id="ARBA00022694"/>
    </source>
</evidence>
<feature type="binding site" evidence="6 7">
    <location>
        <position position="123"/>
    </location>
    <ligand>
        <name>S-adenosyl-L-methionine</name>
        <dbReference type="ChEBI" id="CHEBI:59789"/>
    </ligand>
</feature>
<feature type="binding site" evidence="6 7">
    <location>
        <position position="103"/>
    </location>
    <ligand>
        <name>S-adenosyl-L-methionine</name>
        <dbReference type="ChEBI" id="CHEBI:59789"/>
    </ligand>
</feature>
<dbReference type="AlphaFoldDB" id="A0A3D9HGQ2"/>
<evidence type="ECO:0000256" key="1">
    <source>
        <dbReference type="ARBA" id="ARBA00022490"/>
    </source>
</evidence>
<comment type="catalytic activity">
    <reaction evidence="6">
        <text>cytidine(34) in tRNA + S-adenosyl-L-methionine = 2'-O-methylcytidine(34) in tRNA + S-adenosyl-L-homocysteine + H(+)</text>
        <dbReference type="Rhea" id="RHEA:43084"/>
        <dbReference type="Rhea" id="RHEA-COMP:10331"/>
        <dbReference type="Rhea" id="RHEA-COMP:10332"/>
        <dbReference type="ChEBI" id="CHEBI:15378"/>
        <dbReference type="ChEBI" id="CHEBI:57856"/>
        <dbReference type="ChEBI" id="CHEBI:59789"/>
        <dbReference type="ChEBI" id="CHEBI:74495"/>
        <dbReference type="ChEBI" id="CHEBI:82748"/>
        <dbReference type="EC" id="2.1.1.207"/>
    </reaction>
</comment>
<comment type="catalytic activity">
    <reaction evidence="6">
        <text>5-carboxymethylaminomethyluridine(34) in tRNA(Leu) + S-adenosyl-L-methionine = 5-carboxymethylaminomethyl-2'-O-methyluridine(34) in tRNA(Leu) + S-adenosyl-L-homocysteine + H(+)</text>
        <dbReference type="Rhea" id="RHEA:43088"/>
        <dbReference type="Rhea" id="RHEA-COMP:10333"/>
        <dbReference type="Rhea" id="RHEA-COMP:10334"/>
        <dbReference type="ChEBI" id="CHEBI:15378"/>
        <dbReference type="ChEBI" id="CHEBI:57856"/>
        <dbReference type="ChEBI" id="CHEBI:59789"/>
        <dbReference type="ChEBI" id="CHEBI:74508"/>
        <dbReference type="ChEBI" id="CHEBI:74511"/>
        <dbReference type="EC" id="2.1.1.207"/>
    </reaction>
</comment>
<dbReference type="SUPFAM" id="SSF75217">
    <property type="entry name" value="alpha/beta knot"/>
    <property type="match status" value="1"/>
</dbReference>
<keyword evidence="10" id="KW-1185">Reference proteome</keyword>
<dbReference type="PANTHER" id="PTHR42971">
    <property type="entry name" value="TRNA (CYTIDINE(34)-2'-O)-METHYLTRANSFERASE"/>
    <property type="match status" value="1"/>
</dbReference>
<evidence type="ECO:0000313" key="10">
    <source>
        <dbReference type="Proteomes" id="UP000256845"/>
    </source>
</evidence>
<keyword evidence="3 6" id="KW-0808">Transferase</keyword>
<sequence length="155" mass="17173">MALRLALYQPEIPQNAGTLLRFAACMGLGVDVIEPCGFVWSEQKMRRAGMDYLDAVEIRRHRSWDFFRQSLEDEGRRLALLTTKGAQAYTDYSFAEQDTLMVGRESAGVPEEVHAAAHARLLIPMAPEMRSINVAVSAAMVLGEALRQTGGFPQS</sequence>
<name>A0A3D9HGQ2_9PROT</name>
<evidence type="ECO:0000256" key="7">
    <source>
        <dbReference type="PIRSR" id="PIRSR029256-1"/>
    </source>
</evidence>
<evidence type="ECO:0000256" key="6">
    <source>
        <dbReference type="HAMAP-Rule" id="MF_01885"/>
    </source>
</evidence>
<evidence type="ECO:0000256" key="2">
    <source>
        <dbReference type="ARBA" id="ARBA00022603"/>
    </source>
</evidence>
<protein>
    <recommendedName>
        <fullName evidence="6">tRNA (cytidine(34)-2'-O)-methyltransferase</fullName>
        <ecNumber evidence="6">2.1.1.207</ecNumber>
    </recommendedName>
    <alternativeName>
        <fullName evidence="6">tRNA (cytidine/uridine-2'-O-)-methyltransferase TrmL</fullName>
    </alternativeName>
</protein>
<dbReference type="PANTHER" id="PTHR42971:SF1">
    <property type="entry name" value="TRNA (CYTIDINE(34)-2'-O)-METHYLTRANSFERASE"/>
    <property type="match status" value="1"/>
</dbReference>
<dbReference type="OrthoDB" id="9789043at2"/>
<comment type="caution">
    <text evidence="9">The sequence shown here is derived from an EMBL/GenBank/DDBJ whole genome shotgun (WGS) entry which is preliminary data.</text>
</comment>
<proteinExistence type="inferred from homology"/>
<dbReference type="InterPro" id="IPR029028">
    <property type="entry name" value="Alpha/beta_knot_MTases"/>
</dbReference>
<dbReference type="GO" id="GO:0003723">
    <property type="term" value="F:RNA binding"/>
    <property type="evidence" value="ECO:0007669"/>
    <property type="project" value="InterPro"/>
</dbReference>
<dbReference type="GO" id="GO:0141098">
    <property type="term" value="F:tRNA (cytidine(34)-2'-O)-methyltransferase activity"/>
    <property type="evidence" value="ECO:0007669"/>
    <property type="project" value="RHEA"/>
</dbReference>
<dbReference type="InterPro" id="IPR016914">
    <property type="entry name" value="TrmL"/>
</dbReference>
<dbReference type="Gene3D" id="3.40.1280.10">
    <property type="match status" value="1"/>
</dbReference>
<feature type="domain" description="tRNA/rRNA methyltransferase SpoU type" evidence="8">
    <location>
        <begin position="3"/>
        <end position="142"/>
    </location>
</feature>
<comment type="subunit">
    <text evidence="6">Homodimer.</text>
</comment>
<comment type="subcellular location">
    <subcellularLocation>
        <location evidence="6">Cytoplasm</location>
    </subcellularLocation>
</comment>
<keyword evidence="4 6" id="KW-0949">S-adenosyl-L-methionine</keyword>
<accession>A0A3D9HGQ2</accession>
<dbReference type="GO" id="GO:0002130">
    <property type="term" value="P:wobble position ribose methylation"/>
    <property type="evidence" value="ECO:0007669"/>
    <property type="project" value="TreeGrafter"/>
</dbReference>
<keyword evidence="5 6" id="KW-0819">tRNA processing</keyword>
<feature type="binding site" evidence="6 7">
    <location>
        <position position="81"/>
    </location>
    <ligand>
        <name>S-adenosyl-L-methionine</name>
        <dbReference type="ChEBI" id="CHEBI:59789"/>
    </ligand>
</feature>
<evidence type="ECO:0000256" key="4">
    <source>
        <dbReference type="ARBA" id="ARBA00022691"/>
    </source>
</evidence>
<keyword evidence="1 6" id="KW-0963">Cytoplasm</keyword>
<dbReference type="Pfam" id="PF00588">
    <property type="entry name" value="SpoU_methylase"/>
    <property type="match status" value="1"/>
</dbReference>
<dbReference type="PIRSF" id="PIRSF029256">
    <property type="entry name" value="SpoU_TrmH_prd"/>
    <property type="match status" value="1"/>
</dbReference>
<dbReference type="EMBL" id="QRDW01000007">
    <property type="protein sequence ID" value="RED48634.1"/>
    <property type="molecule type" value="Genomic_DNA"/>
</dbReference>
<dbReference type="InterPro" id="IPR029026">
    <property type="entry name" value="tRNA_m1G_MTases_N"/>
</dbReference>
<dbReference type="CDD" id="cd18094">
    <property type="entry name" value="SpoU-like_TrmL"/>
    <property type="match status" value="1"/>
</dbReference>
<dbReference type="EC" id="2.1.1.207" evidence="6"/>
<dbReference type="GO" id="GO:0141102">
    <property type="term" value="F:tRNA (5-carboxymethylaminomethyluridine(34)-2'-O)-methyltransferase activity"/>
    <property type="evidence" value="ECO:0007669"/>
    <property type="project" value="RHEA"/>
</dbReference>
<dbReference type="InterPro" id="IPR001537">
    <property type="entry name" value="SpoU_MeTrfase"/>
</dbReference>
<evidence type="ECO:0000256" key="3">
    <source>
        <dbReference type="ARBA" id="ARBA00022679"/>
    </source>
</evidence>
<evidence type="ECO:0000259" key="8">
    <source>
        <dbReference type="Pfam" id="PF00588"/>
    </source>
</evidence>
<dbReference type="HAMAP" id="MF_01885">
    <property type="entry name" value="tRNA_methyltr_TrmL"/>
    <property type="match status" value="1"/>
</dbReference>
<dbReference type="Proteomes" id="UP000256845">
    <property type="component" value="Unassembled WGS sequence"/>
</dbReference>
<keyword evidence="2 6" id="KW-0489">Methyltransferase</keyword>
<comment type="function">
    <text evidence="6">Methylates the ribose at the nucleotide 34 wobble position in the two leucyl isoacceptors tRNA(Leu)(CmAA) and tRNA(Leu)(cmnm5UmAA). Catalyzes the methyl transfer from S-adenosyl-L-methionine to the 2'-OH of the wobble nucleotide.</text>
</comment>
<evidence type="ECO:0000313" key="9">
    <source>
        <dbReference type="EMBL" id="RED48634.1"/>
    </source>
</evidence>